<comment type="caution">
    <text evidence="1">The sequence shown here is derived from an EMBL/GenBank/DDBJ whole genome shotgun (WGS) entry which is preliminary data.</text>
</comment>
<dbReference type="PRINTS" id="PR01955">
    <property type="entry name" value="LANCFRANKIA"/>
</dbReference>
<organism evidence="1 2">
    <name type="scientific">Embleya hyalina</name>
    <dbReference type="NCBI Taxonomy" id="516124"/>
    <lineage>
        <taxon>Bacteria</taxon>
        <taxon>Bacillati</taxon>
        <taxon>Actinomycetota</taxon>
        <taxon>Actinomycetes</taxon>
        <taxon>Kitasatosporales</taxon>
        <taxon>Streptomycetaceae</taxon>
        <taxon>Embleya</taxon>
    </lineage>
</organism>
<dbReference type="GO" id="GO:0031179">
    <property type="term" value="P:peptide modification"/>
    <property type="evidence" value="ECO:0007669"/>
    <property type="project" value="InterPro"/>
</dbReference>
<evidence type="ECO:0000313" key="2">
    <source>
        <dbReference type="Proteomes" id="UP000286931"/>
    </source>
</evidence>
<protein>
    <submittedName>
        <fullName evidence="1">Uncharacterized protein</fullName>
    </submittedName>
</protein>
<dbReference type="SUPFAM" id="SSF158745">
    <property type="entry name" value="LanC-like"/>
    <property type="match status" value="1"/>
</dbReference>
<dbReference type="Proteomes" id="UP000286931">
    <property type="component" value="Unassembled WGS sequence"/>
</dbReference>
<gene>
    <name evidence="1" type="ORF">EHYA_08346</name>
</gene>
<keyword evidence="2" id="KW-1185">Reference proteome</keyword>
<reference evidence="1 2" key="1">
    <citation type="submission" date="2018-12" db="EMBL/GenBank/DDBJ databases">
        <title>Draft genome sequence of Embleya hyalina NBRC 13850T.</title>
        <authorList>
            <person name="Komaki H."/>
            <person name="Hosoyama A."/>
            <person name="Kimura A."/>
            <person name="Ichikawa N."/>
            <person name="Tamura T."/>
        </authorList>
    </citation>
    <scope>NUCLEOTIDE SEQUENCE [LARGE SCALE GENOMIC DNA]</scope>
    <source>
        <strain evidence="1 2">NBRC 13850</strain>
    </source>
</reference>
<proteinExistence type="predicted"/>
<accession>A0A401Z141</accession>
<dbReference type="Gene3D" id="1.50.10.20">
    <property type="match status" value="1"/>
</dbReference>
<dbReference type="Pfam" id="PF05147">
    <property type="entry name" value="LANC_like"/>
    <property type="match status" value="1"/>
</dbReference>
<dbReference type="OrthoDB" id="1882482at2"/>
<dbReference type="AlphaFoldDB" id="A0A401Z141"/>
<dbReference type="EMBL" id="BIFH01000041">
    <property type="protein sequence ID" value="GCE00620.1"/>
    <property type="molecule type" value="Genomic_DNA"/>
</dbReference>
<evidence type="ECO:0000313" key="1">
    <source>
        <dbReference type="EMBL" id="GCE00620.1"/>
    </source>
</evidence>
<name>A0A401Z141_9ACTN</name>
<dbReference type="RefSeq" id="WP_126642334.1">
    <property type="nucleotide sequence ID" value="NZ_BIFH01000041.1"/>
</dbReference>
<sequence>MARRTRNREDERTPIRAAADRLLAGTPLRSTSGRPTVTEPITECGLRRDVVHEHGNLVGKFKARRKTRHATPTALRELTDRNTALVDELVLDGAITARIRHRLGRAHERIDRGELPALREYDPVGGMTGLGAYLLHQGQVTLRLRDVLGYLTRLTHPIRSGTDELPGWWTRDSPTGQPSPHWPGGHLNLGIAHGCTGVLALCRRR</sequence>
<dbReference type="InterPro" id="IPR007822">
    <property type="entry name" value="LANC-like"/>
</dbReference>